<keyword evidence="3" id="KW-1185">Reference proteome</keyword>
<sequence>MTPTWNVDRLVKQYGLRRETAAEIVAGQVQHALRTAWQAWAWLAVSLPLTAWAFAAWRDTAFSVWPLCLSLGVWYQIGVRLAQPRIAALAQVQRERIERARQPRR</sequence>
<accession>A0A0R0AML3</accession>
<feature type="transmembrane region" description="Helical" evidence="1">
    <location>
        <begin position="39"/>
        <end position="57"/>
    </location>
</feature>
<gene>
    <name evidence="2" type="ORF">ARC20_10750</name>
</gene>
<protein>
    <recommendedName>
        <fullName evidence="4">Transmembrane protein</fullName>
    </recommendedName>
</protein>
<evidence type="ECO:0000313" key="3">
    <source>
        <dbReference type="Proteomes" id="UP000051802"/>
    </source>
</evidence>
<dbReference type="STRING" id="676599.ARC20_10750"/>
<proteinExistence type="predicted"/>
<dbReference type="OrthoDB" id="9900365at2"/>
<name>A0A0R0AML3_9GAMM</name>
<evidence type="ECO:0000256" key="1">
    <source>
        <dbReference type="SAM" id="Phobius"/>
    </source>
</evidence>
<dbReference type="AlphaFoldDB" id="A0A0R0AML3"/>
<comment type="caution">
    <text evidence="2">The sequence shown here is derived from an EMBL/GenBank/DDBJ whole genome shotgun (WGS) entry which is preliminary data.</text>
</comment>
<keyword evidence="1" id="KW-0472">Membrane</keyword>
<dbReference type="RefSeq" id="WP_057646756.1">
    <property type="nucleotide sequence ID" value="NZ_LLXU01000081.1"/>
</dbReference>
<evidence type="ECO:0008006" key="4">
    <source>
        <dbReference type="Google" id="ProtNLM"/>
    </source>
</evidence>
<evidence type="ECO:0000313" key="2">
    <source>
        <dbReference type="EMBL" id="KRG42343.1"/>
    </source>
</evidence>
<reference evidence="2 3" key="1">
    <citation type="submission" date="2015-10" db="EMBL/GenBank/DDBJ databases">
        <title>Genome sequencing and analysis of members of genus Stenotrophomonas.</title>
        <authorList>
            <person name="Patil P.P."/>
            <person name="Midha S."/>
            <person name="Patil P.B."/>
        </authorList>
    </citation>
    <scope>NUCLEOTIDE SEQUENCE [LARGE SCALE GENOMIC DNA]</scope>
    <source>
        <strain evidence="2 3">JCM 16536</strain>
    </source>
</reference>
<keyword evidence="1" id="KW-1133">Transmembrane helix</keyword>
<dbReference type="Proteomes" id="UP000051802">
    <property type="component" value="Unassembled WGS sequence"/>
</dbReference>
<organism evidence="2 3">
    <name type="scientific">Stenotrophomonas panacihumi</name>
    <dbReference type="NCBI Taxonomy" id="676599"/>
    <lineage>
        <taxon>Bacteria</taxon>
        <taxon>Pseudomonadati</taxon>
        <taxon>Pseudomonadota</taxon>
        <taxon>Gammaproteobacteria</taxon>
        <taxon>Lysobacterales</taxon>
        <taxon>Lysobacteraceae</taxon>
        <taxon>Stenotrophomonas</taxon>
    </lineage>
</organism>
<keyword evidence="1" id="KW-0812">Transmembrane</keyword>
<dbReference type="EMBL" id="LLXU01000081">
    <property type="protein sequence ID" value="KRG42343.1"/>
    <property type="molecule type" value="Genomic_DNA"/>
</dbReference>
<feature type="transmembrane region" description="Helical" evidence="1">
    <location>
        <begin position="63"/>
        <end position="82"/>
    </location>
</feature>